<organism evidence="2 3">
    <name type="scientific">Psylliodes chrysocephalus</name>
    <dbReference type="NCBI Taxonomy" id="3402493"/>
    <lineage>
        <taxon>Eukaryota</taxon>
        <taxon>Metazoa</taxon>
        <taxon>Ecdysozoa</taxon>
        <taxon>Arthropoda</taxon>
        <taxon>Hexapoda</taxon>
        <taxon>Insecta</taxon>
        <taxon>Pterygota</taxon>
        <taxon>Neoptera</taxon>
        <taxon>Endopterygota</taxon>
        <taxon>Coleoptera</taxon>
        <taxon>Polyphaga</taxon>
        <taxon>Cucujiformia</taxon>
        <taxon>Chrysomeloidea</taxon>
        <taxon>Chrysomelidae</taxon>
        <taxon>Galerucinae</taxon>
        <taxon>Alticini</taxon>
        <taxon>Psylliodes</taxon>
    </lineage>
</organism>
<dbReference type="OrthoDB" id="6107953at2759"/>
<dbReference type="EMBL" id="OV651816">
    <property type="protein sequence ID" value="CAH1109308.1"/>
    <property type="molecule type" value="Genomic_DNA"/>
</dbReference>
<sequence length="437" mass="49127">MSTIAVVVDKTKDVQYKDYVNFLGSYKNRKNSTRDESDNNSVGYSLNSSTNSSSTDINELPIKSFNEYLQDYTNKKFQPVQTAFKGKDNNTTKKNVKTELFIQINNSEETNEHPHFNDIMKNFERSCVHNGKAKNQKFQQIQKKFNVNPENEVKLHKNAVRLNSFESKNNEQTHFIKLTEPKDTEIHPKKDDTISISKGNSNFSSNPVSHENENIRSQTPPKAIINALNDNEKYQSKQKVFTVESSQPKNEIILQQKPVISPKILINTANLSVNKVSTISAIKKEEIHNAVPTKQENSVEIQINDCSPSMVPPPPPPPPLENLTKNIRTFSPVIKSPAAIKVQSSTLPRMMNNNKKSVQKDTVDAATLDRNDPRVKKAVYGALRNMYGAYHEKANDYLATLPKNRVKKGNGLDSIIDSIAAQGGLEKLCGRAKVEAD</sequence>
<reference evidence="2" key="1">
    <citation type="submission" date="2022-01" db="EMBL/GenBank/DDBJ databases">
        <authorList>
            <person name="King R."/>
        </authorList>
    </citation>
    <scope>NUCLEOTIDE SEQUENCE</scope>
</reference>
<dbReference type="AlphaFoldDB" id="A0A9P0GDF4"/>
<feature type="region of interest" description="Disordered" evidence="1">
    <location>
        <begin position="28"/>
        <end position="57"/>
    </location>
</feature>
<feature type="compositionally biased region" description="Polar residues" evidence="1">
    <location>
        <begin position="194"/>
        <end position="216"/>
    </location>
</feature>
<evidence type="ECO:0000256" key="1">
    <source>
        <dbReference type="SAM" id="MobiDB-lite"/>
    </source>
</evidence>
<dbReference type="Proteomes" id="UP001153636">
    <property type="component" value="Chromosome 4"/>
</dbReference>
<keyword evidence="3" id="KW-1185">Reference proteome</keyword>
<feature type="compositionally biased region" description="Low complexity" evidence="1">
    <location>
        <begin position="45"/>
        <end position="55"/>
    </location>
</feature>
<evidence type="ECO:0000313" key="2">
    <source>
        <dbReference type="EMBL" id="CAH1109308.1"/>
    </source>
</evidence>
<name>A0A9P0GDF4_9CUCU</name>
<accession>A0A9P0GDF4</accession>
<proteinExistence type="predicted"/>
<feature type="region of interest" description="Disordered" evidence="1">
    <location>
        <begin position="185"/>
        <end position="216"/>
    </location>
</feature>
<gene>
    <name evidence="2" type="ORF">PSYICH_LOCUS9833</name>
</gene>
<evidence type="ECO:0000313" key="3">
    <source>
        <dbReference type="Proteomes" id="UP001153636"/>
    </source>
</evidence>
<protein>
    <submittedName>
        <fullName evidence="2">Uncharacterized protein</fullName>
    </submittedName>
</protein>